<dbReference type="EC" id="1.8.4.11" evidence="2"/>
<dbReference type="HAMAP" id="MF_01401">
    <property type="entry name" value="MsrA"/>
    <property type="match status" value="1"/>
</dbReference>
<accession>A0AAV9XBU6</accession>
<evidence type="ECO:0000256" key="7">
    <source>
        <dbReference type="SAM" id="MobiDB-lite"/>
    </source>
</evidence>
<dbReference type="NCBIfam" id="TIGR00401">
    <property type="entry name" value="msrA"/>
    <property type="match status" value="1"/>
</dbReference>
<proteinExistence type="inferred from homology"/>
<gene>
    <name evidence="9" type="primary">MXR1</name>
    <name evidence="9" type="ORF">TWF694_009490</name>
</gene>
<evidence type="ECO:0000256" key="2">
    <source>
        <dbReference type="ARBA" id="ARBA00012502"/>
    </source>
</evidence>
<dbReference type="InterPro" id="IPR036509">
    <property type="entry name" value="Met_Sox_Rdtase_MsrA_sf"/>
</dbReference>
<evidence type="ECO:0000256" key="4">
    <source>
        <dbReference type="ARBA" id="ARBA00030643"/>
    </source>
</evidence>
<evidence type="ECO:0000256" key="6">
    <source>
        <dbReference type="ARBA" id="ARBA00048782"/>
    </source>
</evidence>
<comment type="catalytic activity">
    <reaction evidence="5">
        <text>L-methionyl-[protein] + [thioredoxin]-disulfide + H2O = L-methionyl-(S)-S-oxide-[protein] + [thioredoxin]-dithiol</text>
        <dbReference type="Rhea" id="RHEA:14217"/>
        <dbReference type="Rhea" id="RHEA-COMP:10698"/>
        <dbReference type="Rhea" id="RHEA-COMP:10700"/>
        <dbReference type="Rhea" id="RHEA-COMP:12313"/>
        <dbReference type="Rhea" id="RHEA-COMP:12315"/>
        <dbReference type="ChEBI" id="CHEBI:15377"/>
        <dbReference type="ChEBI" id="CHEBI:16044"/>
        <dbReference type="ChEBI" id="CHEBI:29950"/>
        <dbReference type="ChEBI" id="CHEBI:44120"/>
        <dbReference type="ChEBI" id="CHEBI:50058"/>
        <dbReference type="EC" id="1.8.4.11"/>
    </reaction>
</comment>
<dbReference type="Gene3D" id="3.30.1060.10">
    <property type="entry name" value="Peptide methionine sulphoxide reductase MsrA"/>
    <property type="match status" value="1"/>
</dbReference>
<comment type="similarity">
    <text evidence="1">Belongs to the MsrA Met sulfoxide reductase family.</text>
</comment>
<feature type="domain" description="Peptide methionine sulphoxide reductase MsrA" evidence="8">
    <location>
        <begin position="36"/>
        <end position="195"/>
    </location>
</feature>
<evidence type="ECO:0000313" key="10">
    <source>
        <dbReference type="Proteomes" id="UP001365542"/>
    </source>
</evidence>
<evidence type="ECO:0000313" key="9">
    <source>
        <dbReference type="EMBL" id="KAK6539254.1"/>
    </source>
</evidence>
<name>A0AAV9XBU6_9PEZI</name>
<dbReference type="GO" id="GO:0008113">
    <property type="term" value="F:peptide-methionine (S)-S-oxide reductase activity"/>
    <property type="evidence" value="ECO:0007669"/>
    <property type="project" value="UniProtKB-EC"/>
</dbReference>
<comment type="catalytic activity">
    <reaction evidence="6">
        <text>[thioredoxin]-disulfide + L-methionine + H2O = L-methionine (S)-S-oxide + [thioredoxin]-dithiol</text>
        <dbReference type="Rhea" id="RHEA:19993"/>
        <dbReference type="Rhea" id="RHEA-COMP:10698"/>
        <dbReference type="Rhea" id="RHEA-COMP:10700"/>
        <dbReference type="ChEBI" id="CHEBI:15377"/>
        <dbReference type="ChEBI" id="CHEBI:29950"/>
        <dbReference type="ChEBI" id="CHEBI:50058"/>
        <dbReference type="ChEBI" id="CHEBI:57844"/>
        <dbReference type="ChEBI" id="CHEBI:58772"/>
        <dbReference type="EC" id="1.8.4.11"/>
    </reaction>
</comment>
<dbReference type="SUPFAM" id="SSF55068">
    <property type="entry name" value="Peptide methionine sulfoxide reductase"/>
    <property type="match status" value="1"/>
</dbReference>
<keyword evidence="10" id="KW-1185">Reference proteome</keyword>
<evidence type="ECO:0000256" key="3">
    <source>
        <dbReference type="ARBA" id="ARBA00023002"/>
    </source>
</evidence>
<dbReference type="Pfam" id="PF01625">
    <property type="entry name" value="PMSR"/>
    <property type="match status" value="1"/>
</dbReference>
<organism evidence="9 10">
    <name type="scientific">Orbilia ellipsospora</name>
    <dbReference type="NCBI Taxonomy" id="2528407"/>
    <lineage>
        <taxon>Eukaryota</taxon>
        <taxon>Fungi</taxon>
        <taxon>Dikarya</taxon>
        <taxon>Ascomycota</taxon>
        <taxon>Pezizomycotina</taxon>
        <taxon>Orbiliomycetes</taxon>
        <taxon>Orbiliales</taxon>
        <taxon>Orbiliaceae</taxon>
        <taxon>Orbilia</taxon>
    </lineage>
</organism>
<evidence type="ECO:0000256" key="5">
    <source>
        <dbReference type="ARBA" id="ARBA00047806"/>
    </source>
</evidence>
<reference evidence="9 10" key="1">
    <citation type="submission" date="2019-10" db="EMBL/GenBank/DDBJ databases">
        <authorList>
            <person name="Palmer J.M."/>
        </authorList>
    </citation>
    <scope>NUCLEOTIDE SEQUENCE [LARGE SCALE GENOMIC DNA]</scope>
    <source>
        <strain evidence="9 10">TWF694</strain>
    </source>
</reference>
<dbReference type="PANTHER" id="PTHR43774:SF1">
    <property type="entry name" value="PEPTIDE METHIONINE SULFOXIDE REDUCTASE MSRA 2"/>
    <property type="match status" value="1"/>
</dbReference>
<evidence type="ECO:0000259" key="8">
    <source>
        <dbReference type="Pfam" id="PF01625"/>
    </source>
</evidence>
<dbReference type="GO" id="GO:0034599">
    <property type="term" value="P:cellular response to oxidative stress"/>
    <property type="evidence" value="ECO:0007669"/>
    <property type="project" value="UniProtKB-ARBA"/>
</dbReference>
<dbReference type="Proteomes" id="UP001365542">
    <property type="component" value="Unassembled WGS sequence"/>
</dbReference>
<keyword evidence="3" id="KW-0560">Oxidoreductase</keyword>
<feature type="region of interest" description="Disordered" evidence="7">
    <location>
        <begin position="210"/>
        <end position="237"/>
    </location>
</feature>
<comment type="caution">
    <text evidence="9">The sequence shown here is derived from an EMBL/GenBank/DDBJ whole genome shotgun (WGS) entry which is preliminary data.</text>
</comment>
<dbReference type="InterPro" id="IPR002569">
    <property type="entry name" value="Met_Sox_Rdtase_MsrA_dom"/>
</dbReference>
<evidence type="ECO:0000256" key="1">
    <source>
        <dbReference type="ARBA" id="ARBA00005591"/>
    </source>
</evidence>
<sequence>MSSSFLTRITRHFAHNNAIGVTSEGGGSAIPANAEKATVAAGCFWGVEHVYRKHFKDKGLIDARVGYIGGDRTHPKYSQVCGGNTGHAEALQIIFDPTKVTYRTLIEFFYKIHDPTTLNRQGGDMGTQYRSGIFYHDDEQKRIAEDVTKMANENWWRSGNKTNNITTAIIAATEWWDAEKYHQRYLENNPGGYECPTHYVRKFTYPEGYPAMEDKPVEKAPPATPVAAPDTVAEEQK</sequence>
<dbReference type="EMBL" id="JAVHJO010000006">
    <property type="protein sequence ID" value="KAK6539254.1"/>
    <property type="molecule type" value="Genomic_DNA"/>
</dbReference>
<protein>
    <recommendedName>
        <fullName evidence="2">peptide-methionine (S)-S-oxide reductase</fullName>
        <ecNumber evidence="2">1.8.4.11</ecNumber>
    </recommendedName>
    <alternativeName>
        <fullName evidence="4">Peptide-methionine (S)-S-oxide reductase</fullName>
    </alternativeName>
</protein>
<dbReference type="AlphaFoldDB" id="A0AAV9XBU6"/>
<dbReference type="PANTHER" id="PTHR43774">
    <property type="entry name" value="PEPTIDE METHIONINE SULFOXIDE REDUCTASE"/>
    <property type="match status" value="1"/>
</dbReference>
<dbReference type="FunFam" id="3.30.1060.10:FF:000006">
    <property type="entry name" value="Peptide methionine sulfoxide reductase"/>
    <property type="match status" value="1"/>
</dbReference>